<dbReference type="SMART" id="SM00960">
    <property type="entry name" value="Robl_LC7"/>
    <property type="match status" value="1"/>
</dbReference>
<accession>A0A1Y1QTC3</accession>
<dbReference type="SUPFAM" id="SSF103196">
    <property type="entry name" value="Roadblock/LC7 domain"/>
    <property type="match status" value="1"/>
</dbReference>
<name>A0A1Y1QTC3_9GAMM</name>
<evidence type="ECO:0000313" key="2">
    <source>
        <dbReference type="EMBL" id="OQX13370.1"/>
    </source>
</evidence>
<comment type="caution">
    <text evidence="2">The sequence shown here is derived from an EMBL/GenBank/DDBJ whole genome shotgun (WGS) entry which is preliminary data.</text>
</comment>
<dbReference type="Gene3D" id="3.30.450.30">
    <property type="entry name" value="Dynein light chain 2a, cytoplasmic"/>
    <property type="match status" value="1"/>
</dbReference>
<gene>
    <name evidence="2" type="ORF">BWK73_12340</name>
</gene>
<organism evidence="2 3">
    <name type="scientific">Thiothrix lacustris</name>
    <dbReference type="NCBI Taxonomy" id="525917"/>
    <lineage>
        <taxon>Bacteria</taxon>
        <taxon>Pseudomonadati</taxon>
        <taxon>Pseudomonadota</taxon>
        <taxon>Gammaproteobacteria</taxon>
        <taxon>Thiotrichales</taxon>
        <taxon>Thiotrichaceae</taxon>
        <taxon>Thiothrix</taxon>
    </lineage>
</organism>
<dbReference type="Proteomes" id="UP000192491">
    <property type="component" value="Unassembled WGS sequence"/>
</dbReference>
<evidence type="ECO:0000259" key="1">
    <source>
        <dbReference type="SMART" id="SM00960"/>
    </source>
</evidence>
<proteinExistence type="predicted"/>
<feature type="domain" description="Roadblock/LAMTOR2" evidence="1">
    <location>
        <begin position="6"/>
        <end position="96"/>
    </location>
</feature>
<evidence type="ECO:0000313" key="3">
    <source>
        <dbReference type="Proteomes" id="UP000192491"/>
    </source>
</evidence>
<dbReference type="InterPro" id="IPR004942">
    <property type="entry name" value="Roadblock/LAMTOR2_dom"/>
</dbReference>
<dbReference type="Pfam" id="PF03259">
    <property type="entry name" value="Robl_LC7"/>
    <property type="match status" value="1"/>
</dbReference>
<dbReference type="AlphaFoldDB" id="A0A1Y1QTC3"/>
<dbReference type="EMBL" id="MTEJ01000048">
    <property type="protein sequence ID" value="OQX13370.1"/>
    <property type="molecule type" value="Genomic_DNA"/>
</dbReference>
<reference evidence="2 3" key="1">
    <citation type="submission" date="2017-01" db="EMBL/GenBank/DDBJ databases">
        <title>Novel large sulfur bacteria in the metagenomes of groundwater-fed chemosynthetic microbial mats in the Lake Huron basin.</title>
        <authorList>
            <person name="Sharrar A.M."/>
            <person name="Flood B.E."/>
            <person name="Bailey J.V."/>
            <person name="Jones D.S."/>
            <person name="Biddanda B."/>
            <person name="Ruberg S.A."/>
            <person name="Marcus D.N."/>
            <person name="Dick G.J."/>
        </authorList>
    </citation>
    <scope>NUCLEOTIDE SEQUENCE [LARGE SCALE GENOMIC DNA]</scope>
    <source>
        <strain evidence="2">A8</strain>
    </source>
</reference>
<sequence length="122" mass="13305">MHPMNLAKIFSDLNRQHQGIEASAIISNTGLALFHDPMPGVDPDHASALSAAMLTWGEYATKNLFTDTLDHVELRCSQGNILLSRVSPDALIAILTRNDVVLEQISNHLHHVLDEISTTALG</sequence>
<protein>
    <recommendedName>
        <fullName evidence="1">Roadblock/LAMTOR2 domain-containing protein</fullName>
    </recommendedName>
</protein>